<dbReference type="InterPro" id="IPR018476">
    <property type="entry name" value="GlyceroP-diester-Pdiesterase_M"/>
</dbReference>
<dbReference type="Pfam" id="PF03009">
    <property type="entry name" value="GDPD"/>
    <property type="match status" value="1"/>
</dbReference>
<dbReference type="Proteomes" id="UP000037392">
    <property type="component" value="Unassembled WGS sequence"/>
</dbReference>
<feature type="transmembrane region" description="Helical" evidence="1">
    <location>
        <begin position="168"/>
        <end position="193"/>
    </location>
</feature>
<keyword evidence="1" id="KW-1133">Transmembrane helix</keyword>
<dbReference type="InterPro" id="IPR017946">
    <property type="entry name" value="PLC-like_Pdiesterase_TIM-brl"/>
</dbReference>
<dbReference type="RefSeq" id="WP_048929128.1">
    <property type="nucleotide sequence ID" value="NZ_KQ235875.1"/>
</dbReference>
<dbReference type="InterPro" id="IPR030395">
    <property type="entry name" value="GP_PDE_dom"/>
</dbReference>
<feature type="transmembrane region" description="Helical" evidence="1">
    <location>
        <begin position="213"/>
        <end position="234"/>
    </location>
</feature>
<dbReference type="GeneID" id="93163122"/>
<dbReference type="EMBL" id="ADLK01000056">
    <property type="protein sequence ID" value="KMW11282.1"/>
    <property type="molecule type" value="Genomic_DNA"/>
</dbReference>
<dbReference type="OrthoDB" id="384721at2"/>
<gene>
    <name evidence="3" type="ORF">HMPREF9470_00569</name>
</gene>
<dbReference type="PANTHER" id="PTHR46211:SF8">
    <property type="entry name" value="PHOSPHODIESTERASE"/>
    <property type="match status" value="1"/>
</dbReference>
<evidence type="ECO:0000259" key="2">
    <source>
        <dbReference type="PROSITE" id="PS51704"/>
    </source>
</evidence>
<proteinExistence type="predicted"/>
<accession>A0A0J9BF50</accession>
<dbReference type="AlphaFoldDB" id="A0A0J9BF50"/>
<dbReference type="PATRIC" id="fig|742734.4.peg.608"/>
<keyword evidence="1" id="KW-0812">Transmembrane</keyword>
<dbReference type="GO" id="GO:0006629">
    <property type="term" value="P:lipid metabolic process"/>
    <property type="evidence" value="ECO:0007669"/>
    <property type="project" value="InterPro"/>
</dbReference>
<feature type="transmembrane region" description="Helical" evidence="1">
    <location>
        <begin position="240"/>
        <end position="262"/>
    </location>
</feature>
<comment type="caution">
    <text evidence="3">The sequence shown here is derived from an EMBL/GenBank/DDBJ whole genome shotgun (WGS) entry which is preliminary data.</text>
</comment>
<keyword evidence="1" id="KW-0472">Membrane</keyword>
<dbReference type="PROSITE" id="PS51704">
    <property type="entry name" value="GP_PDE"/>
    <property type="match status" value="1"/>
</dbReference>
<dbReference type="GO" id="GO:0008081">
    <property type="term" value="F:phosphoric diester hydrolase activity"/>
    <property type="evidence" value="ECO:0007669"/>
    <property type="project" value="InterPro"/>
</dbReference>
<name>A0A0J9BF50_9FIRM</name>
<dbReference type="Pfam" id="PF10110">
    <property type="entry name" value="GPDPase_memb"/>
    <property type="match status" value="1"/>
</dbReference>
<dbReference type="SUPFAM" id="SSF51695">
    <property type="entry name" value="PLC-like phosphodiesterases"/>
    <property type="match status" value="1"/>
</dbReference>
<feature type="domain" description="GP-PDE" evidence="2">
    <location>
        <begin position="351"/>
        <end position="582"/>
    </location>
</feature>
<sequence>MNRLIRETDQVIKLNLRQLVVFEVLYRLVAGTFYIRLVNQLLRFSLRMAGYSYLTMSNMGAFLWRPVTIICGALALAVGMVLLVIEIGGLITAYQASAYSRKIDSLAILRGALGKTWDEYNKRDWKLLPLALAEYLTMNSYLLIRLLTRIKPLNFVMYEILHGPATRLGLVLVVVGLVLVGIPTMLVFFTCMIEQKGFRDGFRRSLELLKGRWPGAVVLLLALNLLLILFLLVLHSVIVVVSAVVVSLFVDGYAAMAVLAAVCSRLEIVVLLIGSLLVSVVDFGALTVVYYQFEMKNNHRLPWDFSLPRQMHIKRKWMLTITGALAGASLFLIFDMVYNGSSPDWSVLGQTEITAHRGSSRRAPENTMAALEKAMDEMADYSEIDVQTSADGVVVVCHDLNLKRVAGVDRRLGTMTLSQLEELDVGSHFSKEYTGEKIPTLREVLEACKGRMKLNIELKSIGDSTGLPEQVAAMVMEFDMEEQCVITSVKPSYLKRVKEFNPDLRTGYILAAAYGKYYESDDFDFISIRSSFVNRRLVEAVHEDGKAVHVWTVNSKTELEQMKLLGVDNIITDDPVRAREILFREEATETVMEYLKMMIR</sequence>
<evidence type="ECO:0000313" key="4">
    <source>
        <dbReference type="Proteomes" id="UP000037392"/>
    </source>
</evidence>
<reference evidence="3 4" key="1">
    <citation type="submission" date="2011-04" db="EMBL/GenBank/DDBJ databases">
        <title>The Genome Sequence of Clostridium citroniae WAL-19142.</title>
        <authorList>
            <consortium name="The Broad Institute Genome Sequencing Platform"/>
            <person name="Earl A."/>
            <person name="Ward D."/>
            <person name="Feldgarden M."/>
            <person name="Gevers D."/>
            <person name="Warren Y.A."/>
            <person name="Tyrrell K.L."/>
            <person name="Citron D.M."/>
            <person name="Goldstein E.J."/>
            <person name="Daigneault M."/>
            <person name="Allen-Vercoe E."/>
            <person name="Young S.K."/>
            <person name="Zeng Q."/>
            <person name="Gargeya S."/>
            <person name="Fitzgerald M."/>
            <person name="Haas B."/>
            <person name="Abouelleil A."/>
            <person name="Alvarado L."/>
            <person name="Arachchi H.M."/>
            <person name="Berlin A."/>
            <person name="Brown A."/>
            <person name="Chapman S.B."/>
            <person name="Chen Z."/>
            <person name="Dunbar C."/>
            <person name="Freedman E."/>
            <person name="Gearin G."/>
            <person name="Gellesch M."/>
            <person name="Goldberg J."/>
            <person name="Griggs A."/>
            <person name="Gujja S."/>
            <person name="Heilman E.R."/>
            <person name="Heiman D."/>
            <person name="Howarth C."/>
            <person name="Larson L."/>
            <person name="Lui A."/>
            <person name="MacDonald P.J."/>
            <person name="Mehta T."/>
            <person name="Montmayeur A."/>
            <person name="Murphy C."/>
            <person name="Neiman D."/>
            <person name="Pearson M."/>
            <person name="Priest M."/>
            <person name="Roberts A."/>
            <person name="Saif S."/>
            <person name="Shea T."/>
            <person name="Shenoy N."/>
            <person name="Sisk P."/>
            <person name="Stolte C."/>
            <person name="Sykes S."/>
            <person name="White J."/>
            <person name="Yandava C."/>
            <person name="Wortman J."/>
            <person name="Nusbaum C."/>
            <person name="Birren B."/>
        </authorList>
    </citation>
    <scope>NUCLEOTIDE SEQUENCE [LARGE SCALE GENOMIC DNA]</scope>
    <source>
        <strain evidence="3 4">WAL-19142</strain>
    </source>
</reference>
<feature type="transmembrane region" description="Helical" evidence="1">
    <location>
        <begin position="20"/>
        <end position="42"/>
    </location>
</feature>
<evidence type="ECO:0000256" key="1">
    <source>
        <dbReference type="SAM" id="Phobius"/>
    </source>
</evidence>
<feature type="transmembrane region" description="Helical" evidence="1">
    <location>
        <begin position="269"/>
        <end position="293"/>
    </location>
</feature>
<organism evidence="3 4">
    <name type="scientific">[Clostridium] citroniae WAL-19142</name>
    <dbReference type="NCBI Taxonomy" id="742734"/>
    <lineage>
        <taxon>Bacteria</taxon>
        <taxon>Bacillati</taxon>
        <taxon>Bacillota</taxon>
        <taxon>Clostridia</taxon>
        <taxon>Lachnospirales</taxon>
        <taxon>Lachnospiraceae</taxon>
        <taxon>Enterocloster</taxon>
    </lineage>
</organism>
<dbReference type="PANTHER" id="PTHR46211">
    <property type="entry name" value="GLYCEROPHOSPHORYL DIESTER PHOSPHODIESTERASE"/>
    <property type="match status" value="1"/>
</dbReference>
<dbReference type="Gene3D" id="3.20.20.190">
    <property type="entry name" value="Phosphatidylinositol (PI) phosphodiesterase"/>
    <property type="match status" value="1"/>
</dbReference>
<feature type="transmembrane region" description="Helical" evidence="1">
    <location>
        <begin position="62"/>
        <end position="85"/>
    </location>
</feature>
<protein>
    <recommendedName>
        <fullName evidence="2">GP-PDE domain-containing protein</fullName>
    </recommendedName>
</protein>
<evidence type="ECO:0000313" key="3">
    <source>
        <dbReference type="EMBL" id="KMW11282.1"/>
    </source>
</evidence>
<feature type="transmembrane region" description="Helical" evidence="1">
    <location>
        <begin position="317"/>
        <end position="338"/>
    </location>
</feature>
<dbReference type="CDD" id="cd08579">
    <property type="entry name" value="GDPD_memb_like"/>
    <property type="match status" value="1"/>
</dbReference>